<comment type="similarity">
    <text evidence="1">Belongs to the prokaryotic/mitochondrial release factor family.</text>
</comment>
<dbReference type="eggNOG" id="COG1186">
    <property type="taxonomic scope" value="Bacteria"/>
</dbReference>
<evidence type="ECO:0000313" key="3">
    <source>
        <dbReference type="EMBL" id="AEF83055.1"/>
    </source>
</evidence>
<dbReference type="Gene3D" id="3.30.70.1660">
    <property type="match status" value="1"/>
</dbReference>
<dbReference type="Pfam" id="PF00472">
    <property type="entry name" value="RF-1"/>
    <property type="match status" value="1"/>
</dbReference>
<dbReference type="PANTHER" id="PTHR43804:SF9">
    <property type="entry name" value="PEPTIDE CHAIN RELEASE FACTOR HOMOLOG-RELATED"/>
    <property type="match status" value="1"/>
</dbReference>
<dbReference type="Gene3D" id="3.30.160.20">
    <property type="match status" value="1"/>
</dbReference>
<evidence type="ECO:0000313" key="4">
    <source>
        <dbReference type="Proteomes" id="UP000009222"/>
    </source>
</evidence>
<proteinExistence type="inferred from homology"/>
<dbReference type="InterPro" id="IPR050057">
    <property type="entry name" value="Prokaryotic/Mito_RF"/>
</dbReference>
<accession>F5Y6Y8</accession>
<organism evidence="3 4">
    <name type="scientific">Leadbettera azotonutricia (strain ATCC BAA-888 / DSM 13862 / ZAS-9)</name>
    <name type="common">Treponema azotonutricium</name>
    <dbReference type="NCBI Taxonomy" id="545695"/>
    <lineage>
        <taxon>Bacteria</taxon>
        <taxon>Pseudomonadati</taxon>
        <taxon>Spirochaetota</taxon>
        <taxon>Spirochaetia</taxon>
        <taxon>Spirochaetales</taxon>
        <taxon>Breznakiellaceae</taxon>
        <taxon>Leadbettera</taxon>
    </lineage>
</organism>
<sequence>MIACHIAIYSLSLYAHNAAGTVYARRLSLNTIWQRTCRVLSISSGNGPEECAHAAALTVKVMLQEIQHLQGITAQIIETEPSCEKENMRSALLAFDGQGAEDFTDSWTGVIQWVFKSTYRPHHKRKNWFVSVKPYSEPAIGEVFSLADVRFETARASGPGGQYVNKTETSVRAIHIPTGKSVVAREERSQLMNKRLALARLASLFDEEKTNKQKQSRSQLRHTHYELERGNPIRMYDGETLKMLKVFPAKEEGKQNDQ</sequence>
<reference evidence="4" key="1">
    <citation type="submission" date="2009-12" db="EMBL/GenBank/DDBJ databases">
        <title>Complete sequence of Treponema azotonutricium strain ZAS-9.</title>
        <authorList>
            <person name="Tetu S.G."/>
            <person name="Matson E."/>
            <person name="Ren Q."/>
            <person name="Seshadri R."/>
            <person name="Elbourne L."/>
            <person name="Hassan K.A."/>
            <person name="Durkin A."/>
            <person name="Radune D."/>
            <person name="Mohamoud Y."/>
            <person name="Shay R."/>
            <person name="Jin S."/>
            <person name="Zhang X."/>
            <person name="Lucey K."/>
            <person name="Ballor N.R."/>
            <person name="Ottesen E."/>
            <person name="Rosenthal R."/>
            <person name="Allen A."/>
            <person name="Leadbetter J.R."/>
            <person name="Paulsen I.T."/>
        </authorList>
    </citation>
    <scope>NUCLEOTIDE SEQUENCE [LARGE SCALE GENOMIC DNA]</scope>
    <source>
        <strain evidence="4">ATCC BAA-888 / DSM 13862 / ZAS-9</strain>
    </source>
</reference>
<dbReference type="OrthoDB" id="9815709at2"/>
<evidence type="ECO:0000259" key="2">
    <source>
        <dbReference type="Pfam" id="PF00472"/>
    </source>
</evidence>
<dbReference type="InterPro" id="IPR017509">
    <property type="entry name" value="PrfH"/>
</dbReference>
<dbReference type="EMBL" id="CP001841">
    <property type="protein sequence ID" value="AEF83055.1"/>
    <property type="molecule type" value="Genomic_DNA"/>
</dbReference>
<dbReference type="AlphaFoldDB" id="F5Y6Y8"/>
<dbReference type="KEGG" id="taz:TREAZ_3570"/>
<dbReference type="InParanoid" id="F5Y6Y8"/>
<dbReference type="STRING" id="545695.TREAZ_3570"/>
<dbReference type="InterPro" id="IPR045853">
    <property type="entry name" value="Pep_chain_release_fac_I_sf"/>
</dbReference>
<gene>
    <name evidence="3" type="ordered locus">TREAZ_3570</name>
</gene>
<dbReference type="NCBIfam" id="TIGR03072">
    <property type="entry name" value="release_prfH"/>
    <property type="match status" value="1"/>
</dbReference>
<dbReference type="GO" id="GO:0003747">
    <property type="term" value="F:translation release factor activity"/>
    <property type="evidence" value="ECO:0007669"/>
    <property type="project" value="InterPro"/>
</dbReference>
<keyword evidence="4" id="KW-1185">Reference proteome</keyword>
<name>F5Y6Y8_LEAAZ</name>
<evidence type="ECO:0000256" key="1">
    <source>
        <dbReference type="ARBA" id="ARBA00010835"/>
    </source>
</evidence>
<dbReference type="HOGENOM" id="CLU_036856_4_0_12"/>
<protein>
    <submittedName>
        <fullName evidence="3">Putative peptide chain release factor H</fullName>
    </submittedName>
</protein>
<dbReference type="Proteomes" id="UP000009222">
    <property type="component" value="Chromosome"/>
</dbReference>
<dbReference type="InterPro" id="IPR000352">
    <property type="entry name" value="Pep_chain_release_fac_I"/>
</dbReference>
<dbReference type="SUPFAM" id="SSF75620">
    <property type="entry name" value="Release factor"/>
    <property type="match status" value="1"/>
</dbReference>
<dbReference type="PANTHER" id="PTHR43804">
    <property type="entry name" value="LD18447P"/>
    <property type="match status" value="1"/>
</dbReference>
<reference evidence="3 4" key="2">
    <citation type="journal article" date="2011" name="ISME J.">
        <title>RNA-seq reveals cooperative metabolic interactions between two termite-gut spirochete species in co-culture.</title>
        <authorList>
            <person name="Rosenthal A.Z."/>
            <person name="Matson E.G."/>
            <person name="Eldar A."/>
            <person name="Leadbetter J.R."/>
        </authorList>
    </citation>
    <scope>NUCLEOTIDE SEQUENCE [LARGE SCALE GENOMIC DNA]</scope>
    <source>
        <strain evidence="4">ATCC BAA-888 / DSM 13862 / ZAS-9</strain>
    </source>
</reference>
<dbReference type="RefSeq" id="WP_015712009.1">
    <property type="nucleotide sequence ID" value="NC_015577.1"/>
</dbReference>
<feature type="domain" description="Prokaryotic-type class I peptide chain release factors" evidence="2">
    <location>
        <begin position="147"/>
        <end position="238"/>
    </location>
</feature>